<evidence type="ECO:0000256" key="5">
    <source>
        <dbReference type="ARBA" id="ARBA00023049"/>
    </source>
</evidence>
<dbReference type="AlphaFoldDB" id="A0A209A8S1"/>
<evidence type="ECO:0000256" key="4">
    <source>
        <dbReference type="ARBA" id="ARBA00022833"/>
    </source>
</evidence>
<dbReference type="Pfam" id="PF14464">
    <property type="entry name" value="Prok-JAB"/>
    <property type="match status" value="1"/>
</dbReference>
<dbReference type="GO" id="GO:0046872">
    <property type="term" value="F:metal ion binding"/>
    <property type="evidence" value="ECO:0007669"/>
    <property type="project" value="UniProtKB-KW"/>
</dbReference>
<organism evidence="7 8">
    <name type="scientific">Yersinia intermedia</name>
    <dbReference type="NCBI Taxonomy" id="631"/>
    <lineage>
        <taxon>Bacteria</taxon>
        <taxon>Pseudomonadati</taxon>
        <taxon>Pseudomonadota</taxon>
        <taxon>Gammaproteobacteria</taxon>
        <taxon>Enterobacterales</taxon>
        <taxon>Yersiniaceae</taxon>
        <taxon>Yersinia</taxon>
    </lineage>
</organism>
<feature type="domain" description="JAB" evidence="6">
    <location>
        <begin position="20"/>
        <end position="133"/>
    </location>
</feature>
<evidence type="ECO:0000256" key="1">
    <source>
        <dbReference type="ARBA" id="ARBA00022670"/>
    </source>
</evidence>
<evidence type="ECO:0000259" key="6">
    <source>
        <dbReference type="Pfam" id="PF14464"/>
    </source>
</evidence>
<sequence length="165" mass="19299">MHRFHCIELDFKICISQSIIDELFSHRQSHCFSKESGGMLFSNNLNDSEIEINKITTPSPSDLRKRNFFKLNEKKAKEDIISFFEDGFHYLGDWHTHNEVVATPSGTDIRSIQDLFIKSGHTRPFFLMLIIPNKENISNCYLTAADRNKLYEFKYQTINESDINK</sequence>
<evidence type="ECO:0000313" key="7">
    <source>
        <dbReference type="EMBL" id="OVZ89154.1"/>
    </source>
</evidence>
<accession>A0A209A8S1</accession>
<comment type="caution">
    <text evidence="7">The sequence shown here is derived from an EMBL/GenBank/DDBJ whole genome shotgun (WGS) entry which is preliminary data.</text>
</comment>
<keyword evidence="2" id="KW-0479">Metal-binding</keyword>
<dbReference type="InterPro" id="IPR028090">
    <property type="entry name" value="JAB_dom_prok"/>
</dbReference>
<gene>
    <name evidence="7" type="ORF">CBW57_03680</name>
</gene>
<proteinExistence type="predicted"/>
<dbReference type="Gene3D" id="3.40.140.10">
    <property type="entry name" value="Cytidine Deaminase, domain 2"/>
    <property type="match status" value="1"/>
</dbReference>
<keyword evidence="5" id="KW-0482">Metalloprotease</keyword>
<dbReference type="EMBL" id="NHOI01000004">
    <property type="protein sequence ID" value="OVZ89154.1"/>
    <property type="molecule type" value="Genomic_DNA"/>
</dbReference>
<dbReference type="RefSeq" id="WP_087815366.1">
    <property type="nucleotide sequence ID" value="NZ_NHOI01000004.1"/>
</dbReference>
<evidence type="ECO:0000256" key="2">
    <source>
        <dbReference type="ARBA" id="ARBA00022723"/>
    </source>
</evidence>
<evidence type="ECO:0000313" key="8">
    <source>
        <dbReference type="Proteomes" id="UP000196440"/>
    </source>
</evidence>
<dbReference type="Proteomes" id="UP000196440">
    <property type="component" value="Unassembled WGS sequence"/>
</dbReference>
<keyword evidence="3" id="KW-0378">Hydrolase</keyword>
<dbReference type="GO" id="GO:0008237">
    <property type="term" value="F:metallopeptidase activity"/>
    <property type="evidence" value="ECO:0007669"/>
    <property type="project" value="UniProtKB-KW"/>
</dbReference>
<dbReference type="SUPFAM" id="SSF102712">
    <property type="entry name" value="JAB1/MPN domain"/>
    <property type="match status" value="1"/>
</dbReference>
<name>A0A209A8S1_YERIN</name>
<keyword evidence="4" id="KW-0862">Zinc</keyword>
<protein>
    <recommendedName>
        <fullName evidence="6">JAB domain-containing protein</fullName>
    </recommendedName>
</protein>
<keyword evidence="1" id="KW-0645">Protease</keyword>
<dbReference type="GO" id="GO:0006508">
    <property type="term" value="P:proteolysis"/>
    <property type="evidence" value="ECO:0007669"/>
    <property type="project" value="UniProtKB-KW"/>
</dbReference>
<reference evidence="7 8" key="1">
    <citation type="submission" date="2017-05" db="EMBL/GenBank/DDBJ databases">
        <title>Whole genome sequencing of Yersinia kristensenii.</title>
        <authorList>
            <person name="Campioni F."/>
        </authorList>
    </citation>
    <scope>NUCLEOTIDE SEQUENCE [LARGE SCALE GENOMIC DNA]</scope>
    <source>
        <strain evidence="7 8">CFSAN060536</strain>
    </source>
</reference>
<evidence type="ECO:0000256" key="3">
    <source>
        <dbReference type="ARBA" id="ARBA00022801"/>
    </source>
</evidence>